<organism evidence="9 10">
    <name type="scientific">Enterococcus wangshanyuanii</name>
    <dbReference type="NCBI Taxonomy" id="2005703"/>
    <lineage>
        <taxon>Bacteria</taxon>
        <taxon>Bacillati</taxon>
        <taxon>Bacillota</taxon>
        <taxon>Bacilli</taxon>
        <taxon>Lactobacillales</taxon>
        <taxon>Enterococcaceae</taxon>
        <taxon>Enterococcus</taxon>
    </lineage>
</organism>
<dbReference type="SUPFAM" id="SSF53062">
    <property type="entry name" value="PTS system fructose IIA component-like"/>
    <property type="match status" value="1"/>
</dbReference>
<keyword evidence="2" id="KW-0813">Transport</keyword>
<keyword evidence="7" id="KW-0418">Kinase</keyword>
<dbReference type="Pfam" id="PF03610">
    <property type="entry name" value="EIIA-man"/>
    <property type="match status" value="1"/>
</dbReference>
<evidence type="ECO:0000256" key="5">
    <source>
        <dbReference type="ARBA" id="ARBA00022679"/>
    </source>
</evidence>
<proteinExistence type="predicted"/>
<dbReference type="InterPro" id="IPR033887">
    <property type="entry name" value="PTS_IIA_man"/>
</dbReference>
<dbReference type="PANTHER" id="PTHR33799">
    <property type="entry name" value="PTS PERMEASE-RELATED-RELATED"/>
    <property type="match status" value="1"/>
</dbReference>
<dbReference type="EMBL" id="BMKI01000003">
    <property type="protein sequence ID" value="GGC90147.1"/>
    <property type="molecule type" value="Genomic_DNA"/>
</dbReference>
<evidence type="ECO:0000256" key="3">
    <source>
        <dbReference type="ARBA" id="ARBA00022490"/>
    </source>
</evidence>
<evidence type="ECO:0000313" key="10">
    <source>
        <dbReference type="Proteomes" id="UP000630615"/>
    </source>
</evidence>
<dbReference type="InterPro" id="IPR036662">
    <property type="entry name" value="PTS_EIIA_man-typ_sf"/>
</dbReference>
<keyword evidence="6" id="KW-0598">Phosphotransferase system</keyword>
<accession>A0ABQ1P3B2</accession>
<dbReference type="InterPro" id="IPR051471">
    <property type="entry name" value="Bacterial_PTS_sugar_comp"/>
</dbReference>
<dbReference type="Gene3D" id="3.40.50.510">
    <property type="entry name" value="Phosphotransferase system, mannose-type IIA component"/>
    <property type="match status" value="1"/>
</dbReference>
<evidence type="ECO:0000256" key="6">
    <source>
        <dbReference type="ARBA" id="ARBA00022683"/>
    </source>
</evidence>
<feature type="domain" description="PTS EIIA type-4" evidence="8">
    <location>
        <begin position="4"/>
        <end position="125"/>
    </location>
</feature>
<keyword evidence="3" id="KW-0963">Cytoplasm</keyword>
<evidence type="ECO:0000313" key="9">
    <source>
        <dbReference type="EMBL" id="GGC90147.1"/>
    </source>
</evidence>
<comment type="caution">
    <text evidence="9">The sequence shown here is derived from an EMBL/GenBank/DDBJ whole genome shotgun (WGS) entry which is preliminary data.</text>
</comment>
<keyword evidence="5" id="KW-0808">Transferase</keyword>
<gene>
    <name evidence="9" type="ORF">GCM10011573_19700</name>
</gene>
<keyword evidence="10" id="KW-1185">Reference proteome</keyword>
<reference evidence="10" key="1">
    <citation type="journal article" date="2019" name="Int. J. Syst. Evol. Microbiol.">
        <title>The Global Catalogue of Microorganisms (GCM) 10K type strain sequencing project: providing services to taxonomists for standard genome sequencing and annotation.</title>
        <authorList>
            <consortium name="The Broad Institute Genomics Platform"/>
            <consortium name="The Broad Institute Genome Sequencing Center for Infectious Disease"/>
            <person name="Wu L."/>
            <person name="Ma J."/>
        </authorList>
    </citation>
    <scope>NUCLEOTIDE SEQUENCE [LARGE SCALE GENOMIC DNA]</scope>
    <source>
        <strain evidence="10">CGMCC 1.15942</strain>
    </source>
</reference>
<comment type="subcellular location">
    <subcellularLocation>
        <location evidence="1">Cytoplasm</location>
    </subcellularLocation>
</comment>
<dbReference type="CDD" id="cd00006">
    <property type="entry name" value="PTS_IIA_man"/>
    <property type="match status" value="1"/>
</dbReference>
<dbReference type="PANTHER" id="PTHR33799:SF1">
    <property type="entry name" value="PTS SYSTEM MANNOSE-SPECIFIC EIIAB COMPONENT-RELATED"/>
    <property type="match status" value="1"/>
</dbReference>
<evidence type="ECO:0000256" key="7">
    <source>
        <dbReference type="ARBA" id="ARBA00022777"/>
    </source>
</evidence>
<dbReference type="PROSITE" id="PS51096">
    <property type="entry name" value="PTS_EIIA_TYPE_4"/>
    <property type="match status" value="1"/>
</dbReference>
<name>A0ABQ1P3B2_9ENTE</name>
<evidence type="ECO:0000256" key="1">
    <source>
        <dbReference type="ARBA" id="ARBA00004496"/>
    </source>
</evidence>
<protein>
    <submittedName>
        <fullName evidence="9">PTS mannose transporter subunit IIAB</fullName>
    </submittedName>
</protein>
<evidence type="ECO:0000256" key="2">
    <source>
        <dbReference type="ARBA" id="ARBA00022448"/>
    </source>
</evidence>
<keyword evidence="4" id="KW-0762">Sugar transport</keyword>
<evidence type="ECO:0000256" key="4">
    <source>
        <dbReference type="ARBA" id="ARBA00022597"/>
    </source>
</evidence>
<sequence length="143" mass="15542">MGSSIGVLIMSHGDFGKAAIESAELIVGKQKNYETLSVFVVDQVDDLKQEMLGKAASLDTQKGLVILTDIIGGTPANLAAYLLAQENTMLVSGINLPILLEVLMNREKTMDELKDIIMNAYAQGVTIKTNKDLEKDEDEDDLL</sequence>
<dbReference type="InterPro" id="IPR004701">
    <property type="entry name" value="PTS_EIIA_man-typ"/>
</dbReference>
<dbReference type="Proteomes" id="UP000630615">
    <property type="component" value="Unassembled WGS sequence"/>
</dbReference>
<evidence type="ECO:0000259" key="8">
    <source>
        <dbReference type="PROSITE" id="PS51096"/>
    </source>
</evidence>
<dbReference type="RefSeq" id="WP_088271017.1">
    <property type="nucleotide sequence ID" value="NZ_BMKI01000003.1"/>
</dbReference>